<dbReference type="EMBL" id="KZ819193">
    <property type="protein sequence ID" value="PWZ00067.1"/>
    <property type="molecule type" value="Genomic_DNA"/>
</dbReference>
<dbReference type="OrthoDB" id="25778at2759"/>
<feature type="compositionally biased region" description="Basic residues" evidence="1">
    <location>
        <begin position="1290"/>
        <end position="1299"/>
    </location>
</feature>
<dbReference type="InParanoid" id="A0A317XP61"/>
<feature type="compositionally biased region" description="Polar residues" evidence="1">
    <location>
        <begin position="1242"/>
        <end position="1262"/>
    </location>
</feature>
<feature type="region of interest" description="Disordered" evidence="1">
    <location>
        <begin position="1280"/>
        <end position="1299"/>
    </location>
</feature>
<feature type="region of interest" description="Disordered" evidence="1">
    <location>
        <begin position="764"/>
        <end position="785"/>
    </location>
</feature>
<organism evidence="3 4">
    <name type="scientific">Testicularia cyperi</name>
    <dbReference type="NCBI Taxonomy" id="1882483"/>
    <lineage>
        <taxon>Eukaryota</taxon>
        <taxon>Fungi</taxon>
        <taxon>Dikarya</taxon>
        <taxon>Basidiomycota</taxon>
        <taxon>Ustilaginomycotina</taxon>
        <taxon>Ustilaginomycetes</taxon>
        <taxon>Ustilaginales</taxon>
        <taxon>Anthracoideaceae</taxon>
        <taxon>Testicularia</taxon>
    </lineage>
</organism>
<evidence type="ECO:0000313" key="4">
    <source>
        <dbReference type="Proteomes" id="UP000246740"/>
    </source>
</evidence>
<dbReference type="PANTHER" id="PTHR13268:SF0">
    <property type="entry name" value="BCAS3 MICROTUBULE ASSOCIATED CELL MIGRATION FACTOR"/>
    <property type="match status" value="1"/>
</dbReference>
<feature type="region of interest" description="Disordered" evidence="1">
    <location>
        <begin position="1049"/>
        <end position="1271"/>
    </location>
</feature>
<dbReference type="Gene3D" id="2.130.10.10">
    <property type="entry name" value="YVTN repeat-like/Quinoprotein amine dehydrogenase"/>
    <property type="match status" value="1"/>
</dbReference>
<gene>
    <name evidence="3" type="ORF">BCV70DRAFT_161578</name>
</gene>
<dbReference type="InterPro" id="IPR036322">
    <property type="entry name" value="WD40_repeat_dom_sf"/>
</dbReference>
<evidence type="ECO:0000313" key="3">
    <source>
        <dbReference type="EMBL" id="PWZ00067.1"/>
    </source>
</evidence>
<feature type="compositionally biased region" description="Basic and acidic residues" evidence="1">
    <location>
        <begin position="1"/>
        <end position="12"/>
    </location>
</feature>
<feature type="compositionally biased region" description="Acidic residues" evidence="1">
    <location>
        <begin position="1106"/>
        <end position="1117"/>
    </location>
</feature>
<feature type="region of interest" description="Disordered" evidence="1">
    <location>
        <begin position="1"/>
        <end position="59"/>
    </location>
</feature>
<dbReference type="SUPFAM" id="SSF50978">
    <property type="entry name" value="WD40 repeat-like"/>
    <property type="match status" value="1"/>
</dbReference>
<feature type="compositionally biased region" description="Basic and acidic residues" evidence="1">
    <location>
        <begin position="1095"/>
        <end position="1105"/>
    </location>
</feature>
<feature type="compositionally biased region" description="Polar residues" evidence="1">
    <location>
        <begin position="1188"/>
        <end position="1205"/>
    </location>
</feature>
<dbReference type="Proteomes" id="UP000246740">
    <property type="component" value="Unassembled WGS sequence"/>
</dbReference>
<feature type="compositionally biased region" description="Polar residues" evidence="1">
    <location>
        <begin position="449"/>
        <end position="460"/>
    </location>
</feature>
<evidence type="ECO:0000256" key="1">
    <source>
        <dbReference type="SAM" id="MobiDB-lite"/>
    </source>
</evidence>
<dbReference type="InterPro" id="IPR048382">
    <property type="entry name" value="BCAS3_WD40"/>
</dbReference>
<proteinExistence type="predicted"/>
<protein>
    <recommendedName>
        <fullName evidence="2">BCAS3 WD40 domain-containing protein</fullName>
    </recommendedName>
</protein>
<feature type="compositionally biased region" description="Low complexity" evidence="1">
    <location>
        <begin position="461"/>
        <end position="479"/>
    </location>
</feature>
<dbReference type="InterPro" id="IPR015943">
    <property type="entry name" value="WD40/YVTN_repeat-like_dom_sf"/>
</dbReference>
<feature type="domain" description="BCAS3 WD40" evidence="2">
    <location>
        <begin position="524"/>
        <end position="646"/>
    </location>
</feature>
<reference evidence="3 4" key="1">
    <citation type="journal article" date="2018" name="Mol. Biol. Evol.">
        <title>Broad Genomic Sampling Reveals a Smut Pathogenic Ancestry of the Fungal Clade Ustilaginomycotina.</title>
        <authorList>
            <person name="Kijpornyongpan T."/>
            <person name="Mondo S.J."/>
            <person name="Barry K."/>
            <person name="Sandor L."/>
            <person name="Lee J."/>
            <person name="Lipzen A."/>
            <person name="Pangilinan J."/>
            <person name="LaButti K."/>
            <person name="Hainaut M."/>
            <person name="Henrissat B."/>
            <person name="Grigoriev I.V."/>
            <person name="Spatafora J.W."/>
            <person name="Aime M.C."/>
        </authorList>
    </citation>
    <scope>NUCLEOTIDE SEQUENCE [LARGE SCALE GENOMIC DNA]</scope>
    <source>
        <strain evidence="3 4">MCA 3645</strain>
    </source>
</reference>
<dbReference type="InterPro" id="IPR045142">
    <property type="entry name" value="BCAS3-like"/>
</dbReference>
<feature type="compositionally biased region" description="Low complexity" evidence="1">
    <location>
        <begin position="773"/>
        <end position="785"/>
    </location>
</feature>
<feature type="compositionally biased region" description="Basic and acidic residues" evidence="1">
    <location>
        <begin position="495"/>
        <end position="505"/>
    </location>
</feature>
<dbReference type="GO" id="GO:0006914">
    <property type="term" value="P:autophagy"/>
    <property type="evidence" value="ECO:0007669"/>
    <property type="project" value="InterPro"/>
</dbReference>
<feature type="compositionally biased region" description="Low complexity" evidence="1">
    <location>
        <begin position="23"/>
        <end position="59"/>
    </location>
</feature>
<dbReference type="GO" id="GO:0042594">
    <property type="term" value="P:response to starvation"/>
    <property type="evidence" value="ECO:0007669"/>
    <property type="project" value="TreeGrafter"/>
</dbReference>
<feature type="region of interest" description="Disordered" evidence="1">
    <location>
        <begin position="1000"/>
        <end position="1030"/>
    </location>
</feature>
<name>A0A317XP61_9BASI</name>
<feature type="compositionally biased region" description="Basic and acidic residues" evidence="1">
    <location>
        <begin position="1206"/>
        <end position="1226"/>
    </location>
</feature>
<feature type="region of interest" description="Disordered" evidence="1">
    <location>
        <begin position="443"/>
        <end position="512"/>
    </location>
</feature>
<feature type="compositionally biased region" description="Basic and acidic residues" evidence="1">
    <location>
        <begin position="1126"/>
        <end position="1137"/>
    </location>
</feature>
<feature type="compositionally biased region" description="Acidic residues" evidence="1">
    <location>
        <begin position="1141"/>
        <end position="1164"/>
    </location>
</feature>
<dbReference type="PANTHER" id="PTHR13268">
    <property type="entry name" value="BREAST CARCINOMA AMPLIFIED SEQUENCE 3"/>
    <property type="match status" value="1"/>
</dbReference>
<accession>A0A317XP61</accession>
<feature type="compositionally biased region" description="Low complexity" evidence="1">
    <location>
        <begin position="1227"/>
        <end position="1241"/>
    </location>
</feature>
<sequence>MSPKSFDSDATHLSKQKKKKDITSQTISSTTHQQQQARSSSPASAPSESNLGSSPSLSSSAFSSHQLRAALPSARSASSAESVRLQYASAQPRTFAPSPIRQGSAIDTVTATLTSLSHQANRGISSLLAASHASSPNAVPALASPASVSANVDGTVSPIYDAFENTGSEITQTNLDRAVNRHVLSSAASQRVVWSRWDQLIHKEPRLGAVPVLITYYSDDTLQLLLVEHEQISEILCLPSAASAVQNLAGSASPAGQARISAVAVRASGPGHTDPQLLLTLTESSRSTRLVSYSLTSHQTLASIELQHSSPAVLDDGASAPSQACHIECNDRFVALSFASPPSIHVLSASNLEYAHPVITLPHSPAVLQRPPAMSLSNRLLAYAYACPREQLNPIRMGEMRDNLVETSTQVSDAARRLGGGVVSGVRTLGEWGSSYWHANPSSPPANVLSHTPPSSLLSQSAPHASHVSRSVSSASSSPYIAPADQRTGRNVSTAEERTSTKDNASKSVSPSTSVRIVDLGSGAKTLVTFTPSSHHVSAVAFSPCGQLILTADSFGHTFNIFELQVAGAFGASCSSGEDRLPLLHRYRLVRGVTSADVVQAQWSHDSQWLAVGTKSGAVHFYAVNPGGGPPLTSSHSGGKVQNPTSLQPLGVTLNSLARSARLPRLEEPSTSAEPGETRIADQEVATGSLPCNDSASGSAPIKASLPSFAFIGRPIVQQVQGRGGAKEQSVSLSMLVNDPRNASVMLNSFRCYATHTVSADEDTVHSALNQPRSRSSLPKSRSSGISEMMRRAGEGLIASQPGAPRLFAETSRLAAWTDMWPTSAPTQPSSLTAALDSGMTRRQDTAKTGPSSWISKAEIETYSQAPGILPSSVYLSRQAFFHDLRLGDLSDQQQQHSLVLRHMHRAEAEPIKVRETAQIVSSGDSSATMQSYDQSLAGAFDAMDLDPEEIMARSPSARIPSFPQGQAARSSGWASGSIPIRIVAGSLGGVYKAGRGLGRGVEMARRRTSGGGAGGSMSGPPGTSAKEAPTVSVSFDGVDEVDLLYEGDLRGRPGASQPSRSHVSDASLPSAFGHDGRMRGSNPSSAETPLTKFSDTEGRDRGDDFDSDEPDWDALDEVPATQQDTHCKDKISDVQRDAQLSDEAEPLSSMDDDFTVGMLDEDTPIGTRDGSEGDPSPKGLVYALRTGASTRSTLLSQSISNMDEITNKPTRERDSSPSGKSEDHLSNSSNSNLDSSGSNNEASDGSSGQLTDGTKETQTLGPTIPGSLPMPAAALIAPAVAATPISTSNKKKKKKHGR</sequence>
<feature type="compositionally biased region" description="Polar residues" evidence="1">
    <location>
        <begin position="1082"/>
        <end position="1094"/>
    </location>
</feature>
<evidence type="ECO:0000259" key="2">
    <source>
        <dbReference type="Pfam" id="PF21034"/>
    </source>
</evidence>
<dbReference type="STRING" id="1882483.A0A317XP61"/>
<dbReference type="Pfam" id="PF21034">
    <property type="entry name" value="BCAS3_WD40"/>
    <property type="match status" value="1"/>
</dbReference>
<keyword evidence="4" id="KW-1185">Reference proteome</keyword>
<dbReference type="GO" id="GO:0005737">
    <property type="term" value="C:cytoplasm"/>
    <property type="evidence" value="ECO:0007669"/>
    <property type="project" value="TreeGrafter"/>
</dbReference>